<organism evidence="2 3">
    <name type="scientific">Microthyrium microscopicum</name>
    <dbReference type="NCBI Taxonomy" id="703497"/>
    <lineage>
        <taxon>Eukaryota</taxon>
        <taxon>Fungi</taxon>
        <taxon>Dikarya</taxon>
        <taxon>Ascomycota</taxon>
        <taxon>Pezizomycotina</taxon>
        <taxon>Dothideomycetes</taxon>
        <taxon>Dothideomycetes incertae sedis</taxon>
        <taxon>Microthyriales</taxon>
        <taxon>Microthyriaceae</taxon>
        <taxon>Microthyrium</taxon>
    </lineage>
</organism>
<feature type="domain" description="Heterokaryon incompatibility" evidence="1">
    <location>
        <begin position="40"/>
        <end position="146"/>
    </location>
</feature>
<reference evidence="2" key="1">
    <citation type="journal article" date="2020" name="Stud. Mycol.">
        <title>101 Dothideomycetes genomes: a test case for predicting lifestyles and emergence of pathogens.</title>
        <authorList>
            <person name="Haridas S."/>
            <person name="Albert R."/>
            <person name="Binder M."/>
            <person name="Bloem J."/>
            <person name="Labutti K."/>
            <person name="Salamov A."/>
            <person name="Andreopoulos B."/>
            <person name="Baker S."/>
            <person name="Barry K."/>
            <person name="Bills G."/>
            <person name="Bluhm B."/>
            <person name="Cannon C."/>
            <person name="Castanera R."/>
            <person name="Culley D."/>
            <person name="Daum C."/>
            <person name="Ezra D."/>
            <person name="Gonzalez J."/>
            <person name="Henrissat B."/>
            <person name="Kuo A."/>
            <person name="Liang C."/>
            <person name="Lipzen A."/>
            <person name="Lutzoni F."/>
            <person name="Magnuson J."/>
            <person name="Mondo S."/>
            <person name="Nolan M."/>
            <person name="Ohm R."/>
            <person name="Pangilinan J."/>
            <person name="Park H.-J."/>
            <person name="Ramirez L."/>
            <person name="Alfaro M."/>
            <person name="Sun H."/>
            <person name="Tritt A."/>
            <person name="Yoshinaga Y."/>
            <person name="Zwiers L.-H."/>
            <person name="Turgeon B."/>
            <person name="Goodwin S."/>
            <person name="Spatafora J."/>
            <person name="Crous P."/>
            <person name="Grigoriev I."/>
        </authorList>
    </citation>
    <scope>NUCLEOTIDE SEQUENCE</scope>
    <source>
        <strain evidence="2">CBS 115976</strain>
    </source>
</reference>
<dbReference type="PANTHER" id="PTHR33112:SF16">
    <property type="entry name" value="HETEROKARYON INCOMPATIBILITY DOMAIN-CONTAINING PROTEIN"/>
    <property type="match status" value="1"/>
</dbReference>
<dbReference type="Pfam" id="PF06985">
    <property type="entry name" value="HET"/>
    <property type="match status" value="1"/>
</dbReference>
<gene>
    <name evidence="2" type="ORF">BT63DRAFT_363443</name>
</gene>
<sequence>CDSYHQACQPSRLTTLPSRVLYISDEHVSVFESEGVQARYSALSYVWGSGDTLRTTKATISAHTRGIARSTLPRTLEDAITITHYIGLSYIWIDALCILQDDPEDMQQEISRMDKIYSNAYVTIVAASSTDSSSGIFATDTSGHFAREIQPRAWTFQEGLLSTRKLYFTANEVSFECRDNRDATFFWHNLVSEYSSRLLTDENDKLPAVAGLARHMQIQNGGTYLAGLWAESFQSDLSWSCPEPCSRRSTQYRCPSWSWAS</sequence>
<accession>A0A6A6UT68</accession>
<evidence type="ECO:0000313" key="2">
    <source>
        <dbReference type="EMBL" id="KAF2675000.1"/>
    </source>
</evidence>
<evidence type="ECO:0000259" key="1">
    <source>
        <dbReference type="Pfam" id="PF06985"/>
    </source>
</evidence>
<keyword evidence="3" id="KW-1185">Reference proteome</keyword>
<dbReference type="PANTHER" id="PTHR33112">
    <property type="entry name" value="DOMAIN PROTEIN, PUTATIVE-RELATED"/>
    <property type="match status" value="1"/>
</dbReference>
<proteinExistence type="predicted"/>
<dbReference type="AlphaFoldDB" id="A0A6A6UT68"/>
<protein>
    <submittedName>
        <fullName evidence="2">HET-domain-containing protein</fullName>
    </submittedName>
</protein>
<name>A0A6A6UT68_9PEZI</name>
<dbReference type="Proteomes" id="UP000799302">
    <property type="component" value="Unassembled WGS sequence"/>
</dbReference>
<feature type="non-terminal residue" evidence="2">
    <location>
        <position position="261"/>
    </location>
</feature>
<dbReference type="InterPro" id="IPR010730">
    <property type="entry name" value="HET"/>
</dbReference>
<evidence type="ECO:0000313" key="3">
    <source>
        <dbReference type="Proteomes" id="UP000799302"/>
    </source>
</evidence>
<feature type="non-terminal residue" evidence="2">
    <location>
        <position position="1"/>
    </location>
</feature>
<dbReference type="OrthoDB" id="5362512at2759"/>
<dbReference type="EMBL" id="MU004230">
    <property type="protein sequence ID" value="KAF2675000.1"/>
    <property type="molecule type" value="Genomic_DNA"/>
</dbReference>